<evidence type="ECO:0000313" key="2">
    <source>
        <dbReference type="Proteomes" id="UP000551327"/>
    </source>
</evidence>
<name>A0A7X1KR98_9SPHN</name>
<keyword evidence="2" id="KW-1185">Reference proteome</keyword>
<accession>A0A7X1KR98</accession>
<evidence type="ECO:0000313" key="1">
    <source>
        <dbReference type="EMBL" id="MBC2670559.1"/>
    </source>
</evidence>
<dbReference type="Proteomes" id="UP000551327">
    <property type="component" value="Unassembled WGS sequence"/>
</dbReference>
<organism evidence="1 2">
    <name type="scientific">Novosphingobium piscinae</name>
    <dbReference type="NCBI Taxonomy" id="1507448"/>
    <lineage>
        <taxon>Bacteria</taxon>
        <taxon>Pseudomonadati</taxon>
        <taxon>Pseudomonadota</taxon>
        <taxon>Alphaproteobacteria</taxon>
        <taxon>Sphingomonadales</taxon>
        <taxon>Sphingomonadaceae</taxon>
        <taxon>Novosphingobium</taxon>
    </lineage>
</organism>
<gene>
    <name evidence="1" type="ORF">H7F53_15510</name>
</gene>
<dbReference type="AlphaFoldDB" id="A0A7X1KR98"/>
<dbReference type="RefSeq" id="WP_185680414.1">
    <property type="nucleotide sequence ID" value="NZ_JACLAX010000021.1"/>
</dbReference>
<protein>
    <submittedName>
        <fullName evidence="1">Uncharacterized protein</fullName>
    </submittedName>
</protein>
<reference evidence="1 2" key="1">
    <citation type="submission" date="2020-08" db="EMBL/GenBank/DDBJ databases">
        <title>The genome sequence of type strain Novosphingobium piscinae KCTC 42194.</title>
        <authorList>
            <person name="Liu Y."/>
        </authorList>
    </citation>
    <scope>NUCLEOTIDE SEQUENCE [LARGE SCALE GENOMIC DNA]</scope>
    <source>
        <strain evidence="1 2">KCTC 42194</strain>
    </source>
</reference>
<proteinExistence type="predicted"/>
<sequence length="133" mass="14026">MIAPIVLVATLVAPDPAPLRTALERCDRGAIAALTAIEPKRRAAFSGAAYDEQRAIATERAQLDAGLLGEGGAVVAQPGAAPAAGDRVRAALEARQRRLDDARTVERAWRESLEDGRAAFLAQCTGRRDGNQP</sequence>
<dbReference type="EMBL" id="JACLAX010000021">
    <property type="protein sequence ID" value="MBC2670559.1"/>
    <property type="molecule type" value="Genomic_DNA"/>
</dbReference>
<comment type="caution">
    <text evidence="1">The sequence shown here is derived from an EMBL/GenBank/DDBJ whole genome shotgun (WGS) entry which is preliminary data.</text>
</comment>